<dbReference type="SUPFAM" id="SSF48403">
    <property type="entry name" value="Ankyrin repeat"/>
    <property type="match status" value="1"/>
</dbReference>
<keyword evidence="5" id="KW-0040">ANK repeat</keyword>
<dbReference type="InterPro" id="IPR051553">
    <property type="entry name" value="Ran_GTPase-activating"/>
</dbReference>
<dbReference type="Pfam" id="PF01344">
    <property type="entry name" value="Kelch_1"/>
    <property type="match status" value="1"/>
</dbReference>
<evidence type="ECO:0000256" key="2">
    <source>
        <dbReference type="ARBA" id="ARBA00022729"/>
    </source>
</evidence>
<evidence type="ECO:0000256" key="8">
    <source>
        <dbReference type="SAM" id="Phobius"/>
    </source>
</evidence>
<dbReference type="Gene3D" id="1.25.40.20">
    <property type="entry name" value="Ankyrin repeat-containing domain"/>
    <property type="match status" value="1"/>
</dbReference>
<dbReference type="Pfam" id="PF00530">
    <property type="entry name" value="SRCR"/>
    <property type="match status" value="1"/>
</dbReference>
<dbReference type="PROSITE" id="PS00420">
    <property type="entry name" value="SRCR_1"/>
    <property type="match status" value="1"/>
</dbReference>
<dbReference type="InterPro" id="IPR058923">
    <property type="entry name" value="RCC1-like_dom"/>
</dbReference>
<dbReference type="SMART" id="SM00202">
    <property type="entry name" value="SR"/>
    <property type="match status" value="1"/>
</dbReference>
<dbReference type="PANTHER" id="PTHR45982:SF1">
    <property type="entry name" value="REGULATOR OF CHROMOSOME CONDENSATION"/>
    <property type="match status" value="1"/>
</dbReference>
<dbReference type="Gene3D" id="2.120.10.80">
    <property type="entry name" value="Kelch-type beta propeller"/>
    <property type="match status" value="2"/>
</dbReference>
<keyword evidence="11" id="KW-1185">Reference proteome</keyword>
<dbReference type="PROSITE" id="PS50012">
    <property type="entry name" value="RCC1_3"/>
    <property type="match status" value="5"/>
</dbReference>
<dbReference type="FunFam" id="3.10.250.10:FF:000001">
    <property type="entry name" value="Lysyl oxidase 4 isoform X1"/>
    <property type="match status" value="1"/>
</dbReference>
<dbReference type="Proteomes" id="UP000604046">
    <property type="component" value="Unassembled WGS sequence"/>
</dbReference>
<feature type="transmembrane region" description="Helical" evidence="8">
    <location>
        <begin position="1320"/>
        <end position="1344"/>
    </location>
</feature>
<dbReference type="InterPro" id="IPR015915">
    <property type="entry name" value="Kelch-typ_b-propeller"/>
</dbReference>
<sequence length="2262" mass="245540">MGTLFCGGKQLMVTVMSAMRLPPVNAVSVGNFHTCAVLGDGSCRCWGRNSFGEAGMGHTQQISVEKSAAVNLGANVTVKQLAAGDHTCAVLDDDTLRCWGNNMYGQLGLGHTRQIGDDAKEMGQFLPPVDVGAGRTVKQVAAGDEHTCAVLDDDTLRCWGQNGFGELGLGHTRQIGADAEEMGQFLPPVDVGNGRTVKQVAAGHRHTCAVLDDDTLRCWGSNGYGKLGLGHDRHIGDDAKEMGQFLPPVDVGAGRTVKQVAAGQQHTCAVLDDDTLRCWGRNWYGELGLGHNRNIGETPQEMGRFLPPVDVGSGRTVKQAAAGYDETCAVLDNDAQVCWGLSIGDQEGEMGDRLAALELISTAAQTQLRLNGSTALQGRLEVLYQGLWGTVCDDQWNDLDAQVACSQLGWAGGIPLFRFSSGNMKFWMDNVQCSGKEASLGLCPFRGWGSHNCARQQAAGVQCHIDAWTQLVLPGGPLAREGHSAIWDDANQSLLIFAGEASAHLQSYSDLWQFSWPTKSWSVLEPSGGAPTSRFAHTSVWDAASKMMLVFGGQLGDVVYDELWLYDALVSTWSLLVPEVRPKGRAGHTAVWIPGGRRMLVFAGLGSSSLNDLWAYTSQGSWHELVVPGPKPVPRSRHAAVWDVGTEAMLVFAGWDGTQRLSDLWHYSAWSNAWSELHPMSAAGVTGRAGHSAIWDQQSASMLVFGGTADSNGSTTYAADMWNYSLLANAWTPQAPLGPYPNPAGREDHTAVWDEGSRNMFVFAGSDANHRDDLWRYKGFEAQPLLVIECARGQPCSMEDAPSQLTTGMAECPPQLLSGFSSAPLEGAGTDAALMTGPGVYRLCWCSGSACDAADNFTVPRGFLLVAGPYPNQSATCEIGTRCVIAGLLGVRLLPGDKLMPLQQCGTRRMTKLFPTSAPAASVVGSFNEASDVLEFVLSDLPLNSTVPEAMELCWCSGQHRCDELPQFSTLAVTLRLVCPAGHYVPVPKTANSSADLCMECRAGFYCPGNDAGELECPLGLTSFSGAASIQDCFCASGFFLNSWTGACASCPGNAGSNPNSTSEDGCFCLQDHYAQLDGDRLDRCASCAGFRGLRCPGNFEAGRHARPRAVSGYFQTGDFVAVKCHVTLESGSVCKGSSGTQGGADCDPGDLQCLYGDFCEEGSSGVLCGECEEGWARQGFPSPCQSCHQGVGQSASLVLALLADVVKVTVLNFVVSVLAARGAAKGTKLHTSIIRIFTQWMATCSLLLHFNLDQLTPFAWSEPPQSGESDGADSTPLFPWPTEITYAMNQLFSVMALLPDVSVNFWLQCHGGMWAQGLYYLSLPAWAVLGSFLLCFVVVHAIVPFGARFGVFFNERDQVKQKRKTAMAKLEEAISCLLASQRGPSWPDLADSGFLETLQLVELDDAAADPGAFVTKAGWWKDEAPARKLCVRQAASHPSLPTLCQEVGLDPLDLEGTPPDLLMEGMTLQSLQQAFDCPTSSWLQKLLQRSLAWQRKGQLEEVAVASGLSVRELAIAVADSHTSLRGLRLTLDIPARLLEVLHSQIEKLKQEVPETSEHQSVEVDESGGPGVAVDMESLDFGLFTPFPKPRELVQQCTPVIWLTLIGIWPTLLSKFLQMVWCSPIAQEGRIVQRLLPHPNIECGSEVHVPLICVACLGLIFWCAGLPACLFTLIWRLKDRQHPENYRKFGYFIQGLEYRYWWWDLIVKRADIATMLLVTYTSLADDERAKLLLYPLLSGLQLALCARCRPYSNEQAELLDFLEFVLLAARFLLFSVVAILLIFFSSDTSPRRVWFSAVFLFAMMASASCFVVMHIAAQFLRDASTELKAEAEEEKELLVANPKQGMRATLAGVVKMLQKYAVNYLLPLFQESEEECLKFTWSVLDDGWKLEKTKESTPRGSLLKQALAAVMALRAILLRFGPSRQRRAMAKAMEELISLWMVQFEEAKPPTARVLCALVVASRGLPGKVPTEEMGERWMQNSLVLKSVDPEKHWDLRAQEFTSVVQKLSRLPQQNAVDLVEAVDAILRSRAWEHGAQGAEAAEEKAQAHKDHAPGDSKEPRARSADPGPVPAALRPELRKVCEAVKRRGWTKIKWQDGFTGLHLAAQMGEEKAIEFLLRAGAEHSLAKQDSKGFRPVDYAKNKGHDAIVQLLTPPEIQAAQGLQPTSAAATADLMPDKDAPAEAIGLGSSTSEHLPKVPAEEEESSLPDQEPTAEKETENAQGSQEVGSEDKPKRKTLAKKAKVPTGTRASTATPKRASRRG</sequence>
<dbReference type="SUPFAM" id="SSF56487">
    <property type="entry name" value="SRCR-like"/>
    <property type="match status" value="1"/>
</dbReference>
<keyword evidence="8" id="KW-0472">Membrane</keyword>
<dbReference type="InterPro" id="IPR000408">
    <property type="entry name" value="Reg_chr_condens"/>
</dbReference>
<dbReference type="InterPro" id="IPR006652">
    <property type="entry name" value="Kelch_1"/>
</dbReference>
<keyword evidence="2" id="KW-0732">Signal</keyword>
<keyword evidence="1" id="KW-0344">Guanine-nucleotide releasing factor</keyword>
<name>A0A812RMU9_9DINO</name>
<gene>
    <name evidence="10" type="primary">UVR8</name>
    <name evidence="10" type="ORF">SNAT2548_LOCUS24301</name>
</gene>
<dbReference type="InterPro" id="IPR036772">
    <property type="entry name" value="SRCR-like_dom_sf"/>
</dbReference>
<organism evidence="10 11">
    <name type="scientific">Symbiodinium natans</name>
    <dbReference type="NCBI Taxonomy" id="878477"/>
    <lineage>
        <taxon>Eukaryota</taxon>
        <taxon>Sar</taxon>
        <taxon>Alveolata</taxon>
        <taxon>Dinophyceae</taxon>
        <taxon>Suessiales</taxon>
        <taxon>Symbiodiniaceae</taxon>
        <taxon>Symbiodinium</taxon>
    </lineage>
</organism>
<dbReference type="PANTHER" id="PTHR45982">
    <property type="entry name" value="REGULATOR OF CHROMOSOME CONDENSATION"/>
    <property type="match status" value="1"/>
</dbReference>
<dbReference type="EMBL" id="CAJNDS010002354">
    <property type="protein sequence ID" value="CAE7446049.1"/>
    <property type="molecule type" value="Genomic_DNA"/>
</dbReference>
<evidence type="ECO:0000256" key="4">
    <source>
        <dbReference type="ARBA" id="ARBA00023157"/>
    </source>
</evidence>
<evidence type="ECO:0000259" key="9">
    <source>
        <dbReference type="PROSITE" id="PS50287"/>
    </source>
</evidence>
<dbReference type="InterPro" id="IPR001190">
    <property type="entry name" value="SRCR"/>
</dbReference>
<dbReference type="PROSITE" id="PS50297">
    <property type="entry name" value="ANK_REP_REGION"/>
    <property type="match status" value="1"/>
</dbReference>
<dbReference type="Gene3D" id="2.130.10.30">
    <property type="entry name" value="Regulator of chromosome condensation 1/beta-lactamase-inhibitor protein II"/>
    <property type="match status" value="2"/>
</dbReference>
<feature type="region of interest" description="Disordered" evidence="7">
    <location>
        <begin position="2180"/>
        <end position="2262"/>
    </location>
</feature>
<dbReference type="OrthoDB" id="410989at2759"/>
<protein>
    <submittedName>
        <fullName evidence="10">UVR8 protein</fullName>
    </submittedName>
</protein>
<keyword evidence="8" id="KW-0812">Transmembrane</keyword>
<evidence type="ECO:0000313" key="11">
    <source>
        <dbReference type="Proteomes" id="UP000604046"/>
    </source>
</evidence>
<keyword evidence="3" id="KW-0677">Repeat</keyword>
<feature type="repeat" description="RCC1" evidence="6">
    <location>
        <begin position="154"/>
        <end position="213"/>
    </location>
</feature>
<dbReference type="Pfam" id="PF24681">
    <property type="entry name" value="Kelch_KLHDC2_KLHL20_DRC7"/>
    <property type="match status" value="1"/>
</dbReference>
<dbReference type="InterPro" id="IPR009091">
    <property type="entry name" value="RCC1/BLIP-II"/>
</dbReference>
<dbReference type="InterPro" id="IPR002110">
    <property type="entry name" value="Ankyrin_rpt"/>
</dbReference>
<dbReference type="Gene3D" id="3.10.250.10">
    <property type="entry name" value="SRCR-like domain"/>
    <property type="match status" value="1"/>
</dbReference>
<evidence type="ECO:0000256" key="7">
    <source>
        <dbReference type="SAM" id="MobiDB-lite"/>
    </source>
</evidence>
<feature type="compositionally biased region" description="Basic and acidic residues" evidence="7">
    <location>
        <begin position="2042"/>
        <end position="2064"/>
    </location>
</feature>
<accession>A0A812RMU9</accession>
<dbReference type="GO" id="GO:0005085">
    <property type="term" value="F:guanyl-nucleotide exchange factor activity"/>
    <property type="evidence" value="ECO:0007669"/>
    <property type="project" value="TreeGrafter"/>
</dbReference>
<evidence type="ECO:0000256" key="6">
    <source>
        <dbReference type="PROSITE-ProRule" id="PRU00235"/>
    </source>
</evidence>
<feature type="transmembrane region" description="Helical" evidence="8">
    <location>
        <begin position="1764"/>
        <end position="1784"/>
    </location>
</feature>
<feature type="region of interest" description="Disordered" evidence="7">
    <location>
        <begin position="2036"/>
        <end position="2074"/>
    </location>
</feature>
<keyword evidence="4" id="KW-1015">Disulfide bond</keyword>
<feature type="repeat" description="RCC1" evidence="6">
    <location>
        <begin position="41"/>
        <end position="94"/>
    </location>
</feature>
<feature type="repeat" description="RCC1" evidence="6">
    <location>
        <begin position="94"/>
        <end position="153"/>
    </location>
</feature>
<dbReference type="PROSITE" id="PS50088">
    <property type="entry name" value="ANK_REPEAT"/>
    <property type="match status" value="1"/>
</dbReference>
<feature type="domain" description="SRCR" evidence="9">
    <location>
        <begin position="368"/>
        <end position="464"/>
    </location>
</feature>
<dbReference type="Pfam" id="PF25390">
    <property type="entry name" value="WD40_RLD"/>
    <property type="match status" value="1"/>
</dbReference>
<evidence type="ECO:0000256" key="5">
    <source>
        <dbReference type="PROSITE-ProRule" id="PRU00023"/>
    </source>
</evidence>
<feature type="repeat" description="RCC1" evidence="6">
    <location>
        <begin position="214"/>
        <end position="273"/>
    </location>
</feature>
<evidence type="ECO:0000256" key="3">
    <source>
        <dbReference type="ARBA" id="ARBA00022737"/>
    </source>
</evidence>
<keyword evidence="8" id="KW-1133">Transmembrane helix</keyword>
<feature type="repeat" description="ANK" evidence="5">
    <location>
        <begin position="2097"/>
        <end position="2129"/>
    </location>
</feature>
<evidence type="ECO:0000313" key="10">
    <source>
        <dbReference type="EMBL" id="CAE7446049.1"/>
    </source>
</evidence>
<dbReference type="SUPFAM" id="SSF117281">
    <property type="entry name" value="Kelch motif"/>
    <property type="match status" value="2"/>
</dbReference>
<dbReference type="PROSITE" id="PS50287">
    <property type="entry name" value="SRCR_2"/>
    <property type="match status" value="1"/>
</dbReference>
<reference evidence="10" key="1">
    <citation type="submission" date="2021-02" db="EMBL/GenBank/DDBJ databases">
        <authorList>
            <person name="Dougan E. K."/>
            <person name="Rhodes N."/>
            <person name="Thang M."/>
            <person name="Chan C."/>
        </authorList>
    </citation>
    <scope>NUCLEOTIDE SEQUENCE</scope>
</reference>
<feature type="compositionally biased region" description="Basic residues" evidence="7">
    <location>
        <begin position="2234"/>
        <end position="2243"/>
    </location>
</feature>
<dbReference type="GO" id="GO:0016020">
    <property type="term" value="C:membrane"/>
    <property type="evidence" value="ECO:0007669"/>
    <property type="project" value="InterPro"/>
</dbReference>
<dbReference type="SUPFAM" id="SSF50985">
    <property type="entry name" value="RCC1/BLIP-II"/>
    <property type="match status" value="1"/>
</dbReference>
<comment type="caution">
    <text evidence="10">The sequence shown here is derived from an EMBL/GenBank/DDBJ whole genome shotgun (WGS) entry which is preliminary data.</text>
</comment>
<dbReference type="GO" id="GO:0005737">
    <property type="term" value="C:cytoplasm"/>
    <property type="evidence" value="ECO:0007669"/>
    <property type="project" value="TreeGrafter"/>
</dbReference>
<dbReference type="InterPro" id="IPR036770">
    <property type="entry name" value="Ankyrin_rpt-contain_sf"/>
</dbReference>
<evidence type="ECO:0000256" key="1">
    <source>
        <dbReference type="ARBA" id="ARBA00022658"/>
    </source>
</evidence>
<dbReference type="PRINTS" id="PR00258">
    <property type="entry name" value="SPERACTRCPTR"/>
</dbReference>
<feature type="transmembrane region" description="Helical" evidence="8">
    <location>
        <begin position="1793"/>
        <end position="1817"/>
    </location>
</feature>
<feature type="repeat" description="RCC1" evidence="6">
    <location>
        <begin position="274"/>
        <end position="333"/>
    </location>
</feature>
<proteinExistence type="predicted"/>
<feature type="transmembrane region" description="Helical" evidence="8">
    <location>
        <begin position="1649"/>
        <end position="1675"/>
    </location>
</feature>